<dbReference type="SUPFAM" id="SSF51717">
    <property type="entry name" value="Dihydropteroate synthetase-like"/>
    <property type="match status" value="1"/>
</dbReference>
<dbReference type="PANTHER" id="PTHR20941">
    <property type="entry name" value="FOLATE SYNTHESIS PROTEINS"/>
    <property type="match status" value="1"/>
</dbReference>
<evidence type="ECO:0000313" key="6">
    <source>
        <dbReference type="EMBL" id="ADJ48924.1"/>
    </source>
</evidence>
<dbReference type="InterPro" id="IPR006390">
    <property type="entry name" value="DHP_synth_dom"/>
</dbReference>
<dbReference type="AlphaFoldDB" id="A0A0H3DH08"/>
<dbReference type="GO" id="GO:0005829">
    <property type="term" value="C:cytosol"/>
    <property type="evidence" value="ECO:0007669"/>
    <property type="project" value="TreeGrafter"/>
</dbReference>
<feature type="domain" description="Pterin-binding" evidence="5">
    <location>
        <begin position="6"/>
        <end position="259"/>
    </location>
</feature>
<dbReference type="InterPro" id="IPR011005">
    <property type="entry name" value="Dihydropteroate_synth-like_sf"/>
</dbReference>
<accession>A0A0H3DH08</accession>
<proteinExistence type="inferred from homology"/>
<dbReference type="GO" id="GO:0046872">
    <property type="term" value="F:metal ion binding"/>
    <property type="evidence" value="ECO:0007669"/>
    <property type="project" value="UniProtKB-KW"/>
</dbReference>
<dbReference type="GO" id="GO:0046654">
    <property type="term" value="P:tetrahydrofolate biosynthetic process"/>
    <property type="evidence" value="ECO:0007669"/>
    <property type="project" value="UniProtKB-UniPathway"/>
</dbReference>
<comment type="pathway">
    <text evidence="4">Cofactor biosynthesis; tetrahydrofolate biosynthesis; 7,8-dihydrofolate from 2-amino-4-hydroxy-6-hydroxymethyl-7,8-dihydropteridine diphosphate and 4-aminobenzoate: step 1/2.</text>
</comment>
<organism evidence="6 7">
    <name type="scientific">Amycolatopsis mediterranei (strain U-32)</name>
    <dbReference type="NCBI Taxonomy" id="749927"/>
    <lineage>
        <taxon>Bacteria</taxon>
        <taxon>Bacillati</taxon>
        <taxon>Actinomycetota</taxon>
        <taxon>Actinomycetes</taxon>
        <taxon>Pseudonocardiales</taxon>
        <taxon>Pseudonocardiaceae</taxon>
        <taxon>Amycolatopsis</taxon>
    </lineage>
</organism>
<name>A0A0H3DH08_AMYMU</name>
<dbReference type="PANTHER" id="PTHR20941:SF8">
    <property type="entry name" value="INACTIVE DIHYDROPTEROATE SYNTHASE 2"/>
    <property type="match status" value="1"/>
</dbReference>
<dbReference type="PROSITE" id="PS00793">
    <property type="entry name" value="DHPS_2"/>
    <property type="match status" value="1"/>
</dbReference>
<dbReference type="EC" id="2.5.1.15" evidence="4"/>
<dbReference type="PATRIC" id="fig|749927.5.peg.7493"/>
<dbReference type="InterPro" id="IPR045031">
    <property type="entry name" value="DHP_synth-like"/>
</dbReference>
<dbReference type="FunFam" id="3.20.20.20:FF:000008">
    <property type="entry name" value="Dihydropteroate synthase"/>
    <property type="match status" value="1"/>
</dbReference>
<dbReference type="PROSITE" id="PS50972">
    <property type="entry name" value="PTERIN_BINDING"/>
    <property type="match status" value="1"/>
</dbReference>
<evidence type="ECO:0000313" key="7">
    <source>
        <dbReference type="Proteomes" id="UP000000328"/>
    </source>
</evidence>
<evidence type="ECO:0000256" key="4">
    <source>
        <dbReference type="RuleBase" id="RU361205"/>
    </source>
</evidence>
<comment type="function">
    <text evidence="4">Catalyzes the condensation of para-aminobenzoate (pABA) with 6-hydroxymethyl-7,8-dihydropterin diphosphate (DHPt-PP) to form 7,8-dihydropteroate (H2Pte), the immediate precursor of folate derivatives.</text>
</comment>
<dbReference type="RefSeq" id="WP_013228969.1">
    <property type="nucleotide sequence ID" value="NC_014318.1"/>
</dbReference>
<keyword evidence="4" id="KW-0289">Folate biosynthesis</keyword>
<dbReference type="GeneID" id="92874856"/>
<dbReference type="GO" id="GO:0004156">
    <property type="term" value="F:dihydropteroate synthase activity"/>
    <property type="evidence" value="ECO:0007669"/>
    <property type="project" value="UniProtKB-EC"/>
</dbReference>
<dbReference type="KEGG" id="amd:AMED_7207"/>
<dbReference type="Pfam" id="PF00809">
    <property type="entry name" value="Pterin_bind"/>
    <property type="match status" value="1"/>
</dbReference>
<keyword evidence="4" id="KW-0808">Transferase</keyword>
<dbReference type="EMBL" id="CP002000">
    <property type="protein sequence ID" value="ADJ48924.1"/>
    <property type="molecule type" value="Genomic_DNA"/>
</dbReference>
<comment type="cofactor">
    <cofactor evidence="4">
        <name>Mg(2+)</name>
        <dbReference type="ChEBI" id="CHEBI:18420"/>
    </cofactor>
</comment>
<evidence type="ECO:0000256" key="3">
    <source>
        <dbReference type="ARBA" id="ARBA00058850"/>
    </source>
</evidence>
<dbReference type="Gene3D" id="3.20.20.20">
    <property type="entry name" value="Dihydropteroate synthase-like"/>
    <property type="match status" value="1"/>
</dbReference>
<protein>
    <recommendedName>
        <fullName evidence="4">Dihydropteroate synthase</fullName>
        <shortName evidence="4">DHPS</shortName>
        <ecNumber evidence="4">2.5.1.15</ecNumber>
    </recommendedName>
    <alternativeName>
        <fullName evidence="4">Dihydropteroate pyrophosphorylase</fullName>
    </alternativeName>
</protein>
<dbReference type="InterPro" id="IPR000489">
    <property type="entry name" value="Pterin-binding_dom"/>
</dbReference>
<sequence>MRQDRALIMAIVNRTPDSFYDRGSTFGRDQALAAVERAVADGADIVDIGGVKAGPGAEVGVPEEIRRVVPFVTEVRARFPDLAISVDTWRHEVGRLACEAGADLLNDTWAGADPKLADVAAEFGAGYVCTHTGGAAPRTRPHRAAFVDVVADVVDEVTSRADALVRAGVPAAGILIDPTHDFGKNTWHSLELTRRFAQLTGTGWPVLAALSNKDFIGEALDAAVPDRVAGSLAVTAVCAWEGAAVFRAHNIAETRDVLDMVAVVSGRKAPARAVRGLA</sequence>
<dbReference type="NCBIfam" id="TIGR01496">
    <property type="entry name" value="DHPS"/>
    <property type="match status" value="1"/>
</dbReference>
<dbReference type="PROSITE" id="PS00792">
    <property type="entry name" value="DHPS_1"/>
    <property type="match status" value="1"/>
</dbReference>
<dbReference type="UniPathway" id="UPA00077">
    <property type="reaction ID" value="UER00156"/>
</dbReference>
<dbReference type="CDD" id="cd00739">
    <property type="entry name" value="DHPS"/>
    <property type="match status" value="1"/>
</dbReference>
<gene>
    <name evidence="6" type="primary">folP</name>
    <name evidence="6" type="ordered locus">AMED_7207</name>
</gene>
<evidence type="ECO:0000259" key="5">
    <source>
        <dbReference type="PROSITE" id="PS50972"/>
    </source>
</evidence>
<dbReference type="OrthoDB" id="9811744at2"/>
<dbReference type="Proteomes" id="UP000000328">
    <property type="component" value="Chromosome"/>
</dbReference>
<evidence type="ECO:0000256" key="2">
    <source>
        <dbReference type="ARBA" id="ARBA00011738"/>
    </source>
</evidence>
<comment type="subunit">
    <text evidence="2">Homodimer.</text>
</comment>
<dbReference type="eggNOG" id="COG0294">
    <property type="taxonomic scope" value="Bacteria"/>
</dbReference>
<comment type="function">
    <text evidence="3">Has very low affinity for the DHPS substrate 6-hydroxymethyl-7,8-dihydropterin-pyrophosphate, but can bind the inhibitor dapsone. Seems to lack dihydropteroate synthase activity, and does probably not function in folate metabolism.</text>
</comment>
<evidence type="ECO:0000256" key="1">
    <source>
        <dbReference type="ARBA" id="ARBA00009503"/>
    </source>
</evidence>
<dbReference type="HOGENOM" id="CLU_008023_0_0_11"/>
<keyword evidence="4" id="KW-0460">Magnesium</keyword>
<reference evidence="6 7" key="1">
    <citation type="journal article" date="2010" name="Cell Res.">
        <title>Complete genome sequence of the rifamycin SV-producing Amycolatopsis mediterranei U32 revealed its genetic characteristics in phylogeny and metabolism.</title>
        <authorList>
            <person name="Zhao W."/>
            <person name="Zhong Y."/>
            <person name="Yuan H."/>
            <person name="Wang J."/>
            <person name="Zheng H."/>
            <person name="Wang Y."/>
            <person name="Cen X."/>
            <person name="Xu F."/>
            <person name="Bai J."/>
            <person name="Han X."/>
            <person name="Lu G."/>
            <person name="Zhu Y."/>
            <person name="Shao Z."/>
            <person name="Yan H."/>
            <person name="Li C."/>
            <person name="Peng N."/>
            <person name="Zhang Z."/>
            <person name="Zhang Y."/>
            <person name="Lin W."/>
            <person name="Fan Y."/>
            <person name="Qin Z."/>
            <person name="Hu Y."/>
            <person name="Zhu B."/>
            <person name="Wang S."/>
            <person name="Ding X."/>
            <person name="Zhao G.P."/>
        </authorList>
    </citation>
    <scope>NUCLEOTIDE SEQUENCE [LARGE SCALE GENOMIC DNA]</scope>
    <source>
        <strain evidence="7">U-32</strain>
    </source>
</reference>
<keyword evidence="4" id="KW-0479">Metal-binding</keyword>
<dbReference type="GO" id="GO:0046656">
    <property type="term" value="P:folic acid biosynthetic process"/>
    <property type="evidence" value="ECO:0007669"/>
    <property type="project" value="UniProtKB-KW"/>
</dbReference>
<comment type="similarity">
    <text evidence="1 4">Belongs to the DHPS family.</text>
</comment>